<dbReference type="EMBL" id="VOSW01000094">
    <property type="protein sequence ID" value="KAE8755263.1"/>
    <property type="molecule type" value="Genomic_DNA"/>
</dbReference>
<gene>
    <name evidence="1" type="ORF">FSO04_35280</name>
</gene>
<accession>A0A6N6W4A1</accession>
<dbReference type="AlphaFoldDB" id="A0A6N6W4A1"/>
<reference evidence="1 2" key="1">
    <citation type="journal article" date="2020" name="Int. J. Syst. Evol. Microbiol.">
        <title>Paraburkholderia madseniana sp. nov., a phenolic acid-degrading bacterium isolated from acidic forest soil.</title>
        <authorList>
            <person name="Wilhelm R.C."/>
            <person name="Murphy S.J.L."/>
            <person name="Feriancek N.M."/>
            <person name="Karasz D.C."/>
            <person name="DeRito C.M."/>
            <person name="Newman J.D."/>
            <person name="Buckley D.H."/>
        </authorList>
    </citation>
    <scope>NUCLEOTIDE SEQUENCE [LARGE SCALE GENOMIC DNA]</scope>
    <source>
        <strain evidence="1 2">RP11</strain>
    </source>
</reference>
<sequence length="70" mass="7659">MPDERRTSVLSLSYAASPCGANQLKRFGRIAEASVISNGSSEAEPTFIRFLLHSIAPKQRSMRCSSTSRV</sequence>
<evidence type="ECO:0000313" key="1">
    <source>
        <dbReference type="EMBL" id="KAE8755263.1"/>
    </source>
</evidence>
<proteinExistence type="predicted"/>
<dbReference type="RefSeq" id="WP_154566151.1">
    <property type="nucleotide sequence ID" value="NZ_JAMXWG010000001.1"/>
</dbReference>
<name>A0A6N6W4A1_9BURK</name>
<organism evidence="1 2">
    <name type="scientific">Paraburkholderia madseniana</name>
    <dbReference type="NCBI Taxonomy" id="2599607"/>
    <lineage>
        <taxon>Bacteria</taxon>
        <taxon>Pseudomonadati</taxon>
        <taxon>Pseudomonadota</taxon>
        <taxon>Betaproteobacteria</taxon>
        <taxon>Burkholderiales</taxon>
        <taxon>Burkholderiaceae</taxon>
        <taxon>Paraburkholderia</taxon>
    </lineage>
</organism>
<dbReference type="Proteomes" id="UP000463700">
    <property type="component" value="Unassembled WGS sequence"/>
</dbReference>
<comment type="caution">
    <text evidence="1">The sequence shown here is derived from an EMBL/GenBank/DDBJ whole genome shotgun (WGS) entry which is preliminary data.</text>
</comment>
<evidence type="ECO:0000313" key="2">
    <source>
        <dbReference type="Proteomes" id="UP000463700"/>
    </source>
</evidence>
<protein>
    <submittedName>
        <fullName evidence="1">Uncharacterized protein</fullName>
    </submittedName>
</protein>